<gene>
    <name evidence="1" type="ORF">ERS007739_00569</name>
</gene>
<dbReference type="EMBL" id="CSBK01000168">
    <property type="protein sequence ID" value="COX04462.1"/>
    <property type="molecule type" value="Genomic_DNA"/>
</dbReference>
<accession>A0A916L859</accession>
<dbReference type="Proteomes" id="UP000039021">
    <property type="component" value="Unassembled WGS sequence"/>
</dbReference>
<evidence type="ECO:0000313" key="2">
    <source>
        <dbReference type="Proteomes" id="UP000039021"/>
    </source>
</evidence>
<protein>
    <submittedName>
        <fullName evidence="1">Uncharacterized protein</fullName>
    </submittedName>
</protein>
<reference evidence="2" key="1">
    <citation type="submission" date="2015-03" db="EMBL/GenBank/DDBJ databases">
        <authorList>
            <consortium name="Pathogen Informatics"/>
        </authorList>
    </citation>
    <scope>NUCLEOTIDE SEQUENCE [LARGE SCALE GENOMIC DNA]</scope>
    <source>
        <strain evidence="2">N09902308</strain>
    </source>
</reference>
<name>A0A916L859_MYCTX</name>
<dbReference type="AlphaFoldDB" id="A0A916L859"/>
<evidence type="ECO:0000313" key="1">
    <source>
        <dbReference type="EMBL" id="COX04462.1"/>
    </source>
</evidence>
<comment type="caution">
    <text evidence="1">The sequence shown here is derived from an EMBL/GenBank/DDBJ whole genome shotgun (WGS) entry which is preliminary data.</text>
</comment>
<sequence length="50" mass="5067">MFSSGPAVSASADSSSSIAASATKVTYDWYPSSSHSNGYAATMVRTVSTS</sequence>
<proteinExistence type="predicted"/>
<organism evidence="1 2">
    <name type="scientific">Mycobacterium tuberculosis</name>
    <dbReference type="NCBI Taxonomy" id="1773"/>
    <lineage>
        <taxon>Bacteria</taxon>
        <taxon>Bacillati</taxon>
        <taxon>Actinomycetota</taxon>
        <taxon>Actinomycetes</taxon>
        <taxon>Mycobacteriales</taxon>
        <taxon>Mycobacteriaceae</taxon>
        <taxon>Mycobacterium</taxon>
        <taxon>Mycobacterium tuberculosis complex</taxon>
    </lineage>
</organism>